<dbReference type="InterPro" id="IPR011989">
    <property type="entry name" value="ARM-like"/>
</dbReference>
<dbReference type="InParanoid" id="A0A251ULG2"/>
<keyword evidence="6" id="KW-1185">Reference proteome</keyword>
<evidence type="ECO:0000313" key="6">
    <source>
        <dbReference type="Proteomes" id="UP000215914"/>
    </source>
</evidence>
<evidence type="ECO:0000256" key="3">
    <source>
        <dbReference type="SAM" id="SignalP"/>
    </source>
</evidence>
<dbReference type="Gramene" id="mRNA:HanXRQr2_Chr06g0258271">
    <property type="protein sequence ID" value="mRNA:HanXRQr2_Chr06g0258271"/>
    <property type="gene ID" value="HanXRQr2_Chr06g0258271"/>
</dbReference>
<feature type="signal peptide" evidence="3">
    <location>
        <begin position="1"/>
        <end position="17"/>
    </location>
</feature>
<keyword evidence="1" id="KW-0677">Repeat</keyword>
<dbReference type="InterPro" id="IPR016024">
    <property type="entry name" value="ARM-type_fold"/>
</dbReference>
<evidence type="ECO:0000313" key="4">
    <source>
        <dbReference type="EMBL" id="KAF5802326.1"/>
    </source>
</evidence>
<dbReference type="PROSITE" id="PS50176">
    <property type="entry name" value="ARM_REPEAT"/>
    <property type="match status" value="1"/>
</dbReference>
<organism evidence="5 6">
    <name type="scientific">Helianthus annuus</name>
    <name type="common">Common sunflower</name>
    <dbReference type="NCBI Taxonomy" id="4232"/>
    <lineage>
        <taxon>Eukaryota</taxon>
        <taxon>Viridiplantae</taxon>
        <taxon>Streptophyta</taxon>
        <taxon>Embryophyta</taxon>
        <taxon>Tracheophyta</taxon>
        <taxon>Spermatophyta</taxon>
        <taxon>Magnoliopsida</taxon>
        <taxon>eudicotyledons</taxon>
        <taxon>Gunneridae</taxon>
        <taxon>Pentapetalae</taxon>
        <taxon>asterids</taxon>
        <taxon>campanulids</taxon>
        <taxon>Asterales</taxon>
        <taxon>Asteraceae</taxon>
        <taxon>Asteroideae</taxon>
        <taxon>Heliantheae alliance</taxon>
        <taxon>Heliantheae</taxon>
        <taxon>Helianthus</taxon>
    </lineage>
</organism>
<feature type="repeat" description="ARM" evidence="2">
    <location>
        <begin position="332"/>
        <end position="374"/>
    </location>
</feature>
<dbReference type="EMBL" id="CM007895">
    <property type="protein sequence ID" value="OTG23151.1"/>
    <property type="molecule type" value="Genomic_DNA"/>
</dbReference>
<evidence type="ECO:0000256" key="1">
    <source>
        <dbReference type="ARBA" id="ARBA00022737"/>
    </source>
</evidence>
<dbReference type="PANTHER" id="PTHR46976">
    <property type="entry name" value="PROTEIN ARABIDILLO 1"/>
    <property type="match status" value="1"/>
</dbReference>
<dbReference type="PANTHER" id="PTHR46976:SF1">
    <property type="entry name" value="PROTEIN ARABIDILLO 1"/>
    <property type="match status" value="1"/>
</dbReference>
<evidence type="ECO:0000256" key="2">
    <source>
        <dbReference type="PROSITE-ProRule" id="PRU00259"/>
    </source>
</evidence>
<dbReference type="Gene3D" id="1.25.10.10">
    <property type="entry name" value="Leucine-rich Repeat Variant"/>
    <property type="match status" value="2"/>
</dbReference>
<accession>A0A251ULG2</accession>
<protein>
    <submittedName>
        <fullName evidence="4">Armadillo-like helical protein</fullName>
    </submittedName>
    <submittedName>
        <fullName evidence="5">Putative armadillo-type fold protein</fullName>
    </submittedName>
</protein>
<keyword evidence="3" id="KW-0732">Signal</keyword>
<sequence>MSLANVLQLRFLSVAGTADIDWDSAGENWTSLPYLEGLDVSRTNVDPENFTMLVVSIDSLKVVCMFNCPALEEDPAVYNSHGKMTLGFSNDTFKVLSSMFPDTNNEQAIFSDWRNGSNKNGVNLDDLMSWVEWILSHALLRIAEANLTGLDQFWLDQGAGLLLTLLQSSQDDVQEWAATGLATFVVVNDISIKVDAGRVKAIRKGGDVQLLLRLTRFLNEGLQLEATKVIANLSANPAFARSVGGEGGITVLASLAKSTNRFVAEEAAGGLWNLSAGDKNMERAAGALANLAADEKYSMEVAAVGALVAMLANLTSHGDSNTNNVMVGQEDGVIDVLILLICSQHDAVRQEAATAFWHLSNDARNRERIALHGGVEALVALAQLCVYASLRLQERVVGAPWGLSVSEANRYTQISYLSFLA</sequence>
<dbReference type="EMBL" id="MNCJ02000321">
    <property type="protein sequence ID" value="KAF5802326.1"/>
    <property type="molecule type" value="Genomic_DNA"/>
</dbReference>
<feature type="chain" id="PRO_5013327151" evidence="3">
    <location>
        <begin position="18"/>
        <end position="421"/>
    </location>
</feature>
<dbReference type="SMART" id="SM00185">
    <property type="entry name" value="ARM"/>
    <property type="match status" value="4"/>
</dbReference>
<proteinExistence type="predicted"/>
<reference evidence="4 6" key="1">
    <citation type="journal article" date="2017" name="Nature">
        <title>The sunflower genome provides insights into oil metabolism, flowering and Asterid evolution.</title>
        <authorList>
            <person name="Badouin H."/>
            <person name="Gouzy J."/>
            <person name="Grassa C.J."/>
            <person name="Murat F."/>
            <person name="Staton S.E."/>
            <person name="Cottret L."/>
            <person name="Lelandais-Briere C."/>
            <person name="Owens G.L."/>
            <person name="Carrere S."/>
            <person name="Mayjonade B."/>
            <person name="Legrand L."/>
            <person name="Gill N."/>
            <person name="Kane N.C."/>
            <person name="Bowers J.E."/>
            <person name="Hubner S."/>
            <person name="Bellec A."/>
            <person name="Berard A."/>
            <person name="Berges H."/>
            <person name="Blanchet N."/>
            <person name="Boniface M.C."/>
            <person name="Brunel D."/>
            <person name="Catrice O."/>
            <person name="Chaidir N."/>
            <person name="Claudel C."/>
            <person name="Donnadieu C."/>
            <person name="Faraut T."/>
            <person name="Fievet G."/>
            <person name="Helmstetter N."/>
            <person name="King M."/>
            <person name="Knapp S.J."/>
            <person name="Lai Z."/>
            <person name="Le Paslier M.C."/>
            <person name="Lippi Y."/>
            <person name="Lorenzon L."/>
            <person name="Mandel J.R."/>
            <person name="Marage G."/>
            <person name="Marchand G."/>
            <person name="Marquand E."/>
            <person name="Bret-Mestries E."/>
            <person name="Morien E."/>
            <person name="Nambeesan S."/>
            <person name="Nguyen T."/>
            <person name="Pegot-Espagnet P."/>
            <person name="Pouilly N."/>
            <person name="Raftis F."/>
            <person name="Sallet E."/>
            <person name="Schiex T."/>
            <person name="Thomas J."/>
            <person name="Vandecasteele C."/>
            <person name="Vares D."/>
            <person name="Vear F."/>
            <person name="Vautrin S."/>
            <person name="Crespi M."/>
            <person name="Mangin B."/>
            <person name="Burke J.M."/>
            <person name="Salse J."/>
            <person name="Munos S."/>
            <person name="Vincourt P."/>
            <person name="Rieseberg L.H."/>
            <person name="Langlade N.B."/>
        </authorList>
    </citation>
    <scope>NUCLEOTIDE SEQUENCE [LARGE SCALE GENOMIC DNA]</scope>
    <source>
        <strain evidence="6">cv. SF193</strain>
        <tissue evidence="4">Leaves</tissue>
    </source>
</reference>
<dbReference type="Proteomes" id="UP000215914">
    <property type="component" value="Chromosome 6"/>
</dbReference>
<name>A0A251ULG2_HELAN</name>
<dbReference type="AlphaFoldDB" id="A0A251ULG2"/>
<reference evidence="4" key="3">
    <citation type="submission" date="2020-06" db="EMBL/GenBank/DDBJ databases">
        <title>Helianthus annuus Genome sequencing and assembly Release 2.</title>
        <authorList>
            <person name="Gouzy J."/>
            <person name="Langlade N."/>
            <person name="Munos S."/>
        </authorList>
    </citation>
    <scope>NUCLEOTIDE SEQUENCE</scope>
    <source>
        <tissue evidence="4">Leaves</tissue>
    </source>
</reference>
<dbReference type="InterPro" id="IPR000225">
    <property type="entry name" value="Armadillo"/>
</dbReference>
<reference evidence="5" key="2">
    <citation type="submission" date="2017-02" db="EMBL/GenBank/DDBJ databases">
        <title>Sunflower complete genome.</title>
        <authorList>
            <person name="Langlade N."/>
            <person name="Munos S."/>
        </authorList>
    </citation>
    <scope>NUCLEOTIDE SEQUENCE [LARGE SCALE GENOMIC DNA]</scope>
    <source>
        <tissue evidence="5">Leaves</tissue>
    </source>
</reference>
<gene>
    <name evidence="5" type="ORF">HannXRQ_Chr06g0179241</name>
    <name evidence="4" type="ORF">HanXRQr2_Chr06g0258271</name>
</gene>
<dbReference type="OMA" id="NALAEHC"/>
<dbReference type="SUPFAM" id="SSF48371">
    <property type="entry name" value="ARM repeat"/>
    <property type="match status" value="1"/>
</dbReference>
<dbReference type="GO" id="GO:0005634">
    <property type="term" value="C:nucleus"/>
    <property type="evidence" value="ECO:0000318"/>
    <property type="project" value="GO_Central"/>
</dbReference>
<evidence type="ECO:0000313" key="5">
    <source>
        <dbReference type="EMBL" id="OTG23151.1"/>
    </source>
</evidence>